<reference evidence="2" key="1">
    <citation type="submission" date="2021-06" db="EMBL/GenBank/DDBJ databases">
        <title>Novel Mycoplasma species detected in California sea lions (Zalophus californianus) from the USA.</title>
        <authorList>
            <person name="Volokhov D.V."/>
            <person name="Furtak V.A."/>
            <person name="Zagorodnyaya T.A."/>
        </authorList>
    </citation>
    <scope>NUCLEOTIDE SEQUENCE [LARGE SCALE GENOMIC DNA]</scope>
    <source>
        <strain evidence="2">CSL 5346</strain>
    </source>
</reference>
<evidence type="ECO:0000259" key="1">
    <source>
        <dbReference type="PROSITE" id="PS50173"/>
    </source>
</evidence>
<feature type="domain" description="UmuC" evidence="1">
    <location>
        <begin position="1"/>
        <end position="177"/>
    </location>
</feature>
<dbReference type="Pfam" id="PF00817">
    <property type="entry name" value="IMS"/>
    <property type="match status" value="1"/>
</dbReference>
<dbReference type="EMBL" id="JAHMHH010000003">
    <property type="protein sequence ID" value="MBU4692471.1"/>
    <property type="molecule type" value="Genomic_DNA"/>
</dbReference>
<dbReference type="InterPro" id="IPR017961">
    <property type="entry name" value="DNA_pol_Y-fam_little_finger"/>
</dbReference>
<dbReference type="CDD" id="cd03586">
    <property type="entry name" value="PolY_Pol_IV_kappa"/>
    <property type="match status" value="1"/>
</dbReference>
<evidence type="ECO:0000313" key="3">
    <source>
        <dbReference type="Proteomes" id="UP000718793"/>
    </source>
</evidence>
<proteinExistence type="predicted"/>
<keyword evidence="3" id="KW-1185">Reference proteome</keyword>
<dbReference type="PROSITE" id="PS50173">
    <property type="entry name" value="UMUC"/>
    <property type="match status" value="1"/>
</dbReference>
<dbReference type="PANTHER" id="PTHR11076:SF33">
    <property type="entry name" value="DNA POLYMERASE KAPPA"/>
    <property type="match status" value="1"/>
</dbReference>
<dbReference type="RefSeq" id="WP_216489103.1">
    <property type="nucleotide sequence ID" value="NZ_JAHMHH010000003.1"/>
</dbReference>
<gene>
    <name evidence="2" type="ORF">KQ875_02580</name>
</gene>
<evidence type="ECO:0000313" key="2">
    <source>
        <dbReference type="EMBL" id="MBU4692471.1"/>
    </source>
</evidence>
<comment type="caution">
    <text evidence="2">The sequence shown here is derived from an EMBL/GenBank/DDBJ whole genome shotgun (WGS) entry which is preliminary data.</text>
</comment>
<dbReference type="InterPro" id="IPR022880">
    <property type="entry name" value="DNApol_IV"/>
</dbReference>
<dbReference type="PANTHER" id="PTHR11076">
    <property type="entry name" value="DNA REPAIR POLYMERASE UMUC / TRANSFERASE FAMILY MEMBER"/>
    <property type="match status" value="1"/>
</dbReference>
<accession>A0ABS6DRT4</accession>
<sequence>MDSFFVSCERIVKEELRNAPVAIAKDTKRSIASALSYEAKKLGAKVGMPVYQLKTLIPNIILVKPNLPFYNLISNRIFDYIYNNVTKDLEIYSIDECYIDMSLKVKNFEDAYNEAKKIQEQIKKVFKIPCSIGISYNKFLAKMSTNLAKPHGILITKKEDIKKHFYKLPINDFFGIGKHNTQKLISEGINTIEDFVNYDNFNILKKHLGNNFWSLKQQISGNDVVKKEKIMTTVKSIGNSLTFEMDNLFIAEDILRQLRYLSFKVAERLKSNNNFGSIVKLSLRQIDGTWISFQQNIHDNIFDFEDIYKQISSLFWEHWNENPLRGVGVTVAQLKSYGDMSLDLFQKRKEQTPKEIVNNINYMFNKKVLQIAKDLQNKDKSKISNTKFVNETYKNVAKNKIKI</sequence>
<organism evidence="2 3">
    <name type="scientific">Mycoplasma zalophi</name>
    <dbReference type="NCBI Taxonomy" id="191287"/>
    <lineage>
        <taxon>Bacteria</taxon>
        <taxon>Bacillati</taxon>
        <taxon>Mycoplasmatota</taxon>
        <taxon>Mollicutes</taxon>
        <taxon>Mycoplasmataceae</taxon>
        <taxon>Mycoplasma</taxon>
    </lineage>
</organism>
<name>A0ABS6DRT4_9MOLU</name>
<dbReference type="InterPro" id="IPR050116">
    <property type="entry name" value="DNA_polymerase-Y"/>
</dbReference>
<dbReference type="InterPro" id="IPR001126">
    <property type="entry name" value="UmuC"/>
</dbReference>
<protein>
    <submittedName>
        <fullName evidence="2">DNA polymerase IV</fullName>
    </submittedName>
</protein>
<dbReference type="Pfam" id="PF11799">
    <property type="entry name" value="IMS_C"/>
    <property type="match status" value="1"/>
</dbReference>
<dbReference type="Proteomes" id="UP000718793">
    <property type="component" value="Unassembled WGS sequence"/>
</dbReference>